<proteinExistence type="predicted"/>
<dbReference type="GO" id="GO:0005634">
    <property type="term" value="C:nucleus"/>
    <property type="evidence" value="ECO:0007669"/>
    <property type="project" value="TreeGrafter"/>
</dbReference>
<evidence type="ECO:0000256" key="1">
    <source>
        <dbReference type="SAM" id="MobiDB-lite"/>
    </source>
</evidence>
<dbReference type="EMBL" id="JAQGDS010000002">
    <property type="protein sequence ID" value="KAJ6263743.1"/>
    <property type="molecule type" value="Genomic_DNA"/>
</dbReference>
<dbReference type="Gene3D" id="3.40.630.30">
    <property type="match status" value="1"/>
</dbReference>
<keyword evidence="3" id="KW-1185">Reference proteome</keyword>
<name>A0AAD6J3A9_DREDA</name>
<dbReference type="AlphaFoldDB" id="A0AAD6J3A9"/>
<dbReference type="InterPro" id="IPR052742">
    <property type="entry name" value="Mito_N-acetyltransferase"/>
</dbReference>
<accession>A0AAD6J3A9</accession>
<comment type="caution">
    <text evidence="2">The sequence shown here is derived from an EMBL/GenBank/DDBJ whole genome shotgun (WGS) entry which is preliminary data.</text>
</comment>
<dbReference type="SUPFAM" id="SSF55729">
    <property type="entry name" value="Acyl-CoA N-acyltransferases (Nat)"/>
    <property type="match status" value="1"/>
</dbReference>
<dbReference type="Proteomes" id="UP001221413">
    <property type="component" value="Unassembled WGS sequence"/>
</dbReference>
<dbReference type="PANTHER" id="PTHR43138:SF1">
    <property type="entry name" value="N-ACETYLTRANSFERASE ACA1"/>
    <property type="match status" value="1"/>
</dbReference>
<gene>
    <name evidence="2" type="ORF">Dda_2313</name>
</gene>
<feature type="region of interest" description="Disordered" evidence="1">
    <location>
        <begin position="1"/>
        <end position="22"/>
    </location>
</feature>
<evidence type="ECO:0000313" key="3">
    <source>
        <dbReference type="Proteomes" id="UP001221413"/>
    </source>
</evidence>
<dbReference type="InterPro" id="IPR016181">
    <property type="entry name" value="Acyl_CoA_acyltransferase"/>
</dbReference>
<sequence length="158" mass="17033">MSPAALDDPTAPRKHLSGPARVNYTPEKVLPIPATLKDGTKVRVTPYINGYHEPPARGVVDLLCEEMNGEIEAGDTYPMDEEMDAVTFEGYWFGSFAGVVTVEASDEVVGSFHVKPNYPGRCSHVCNGAFLTVKTARGKGVGGVMADAFLVYAPLLDW</sequence>
<reference evidence="2" key="1">
    <citation type="submission" date="2023-01" db="EMBL/GenBank/DDBJ databases">
        <title>The chitinases involved in constricting ring structure development in the nematode-trapping fungus Drechslerella dactyloides.</title>
        <authorList>
            <person name="Wang R."/>
            <person name="Zhang L."/>
            <person name="Tang P."/>
            <person name="Li S."/>
            <person name="Liang L."/>
        </authorList>
    </citation>
    <scope>NUCLEOTIDE SEQUENCE</scope>
    <source>
        <strain evidence="2">YMF1.00031</strain>
    </source>
</reference>
<protein>
    <submittedName>
        <fullName evidence="2">N-acetyltransferase</fullName>
    </submittedName>
</protein>
<evidence type="ECO:0000313" key="2">
    <source>
        <dbReference type="EMBL" id="KAJ6263743.1"/>
    </source>
</evidence>
<organism evidence="2 3">
    <name type="scientific">Drechslerella dactyloides</name>
    <name type="common">Nematode-trapping fungus</name>
    <name type="synonym">Arthrobotrys dactyloides</name>
    <dbReference type="NCBI Taxonomy" id="74499"/>
    <lineage>
        <taxon>Eukaryota</taxon>
        <taxon>Fungi</taxon>
        <taxon>Dikarya</taxon>
        <taxon>Ascomycota</taxon>
        <taxon>Pezizomycotina</taxon>
        <taxon>Orbiliomycetes</taxon>
        <taxon>Orbiliales</taxon>
        <taxon>Orbiliaceae</taxon>
        <taxon>Drechslerella</taxon>
    </lineage>
</organism>
<dbReference type="PANTHER" id="PTHR43138">
    <property type="entry name" value="ACETYLTRANSFERASE, GNAT FAMILY"/>
    <property type="match status" value="1"/>
</dbReference>